<feature type="domain" description="Kinesin motor" evidence="13">
    <location>
        <begin position="10"/>
        <end position="328"/>
    </location>
</feature>
<evidence type="ECO:0000256" key="10">
    <source>
        <dbReference type="RuleBase" id="RU000394"/>
    </source>
</evidence>
<keyword evidence="2" id="KW-0963">Cytoplasm</keyword>
<evidence type="ECO:0000256" key="6">
    <source>
        <dbReference type="ARBA" id="ARBA00023054"/>
    </source>
</evidence>
<dbReference type="InterPro" id="IPR059182">
    <property type="entry name" value="Khc_C"/>
</dbReference>
<dbReference type="GeneTree" id="ENSGT00940000154801"/>
<evidence type="ECO:0000256" key="1">
    <source>
        <dbReference type="ARBA" id="ARBA00004245"/>
    </source>
</evidence>
<dbReference type="Pfam" id="PF00225">
    <property type="entry name" value="Kinesin"/>
    <property type="match status" value="1"/>
</dbReference>
<gene>
    <name evidence="14" type="primary">KIF5C</name>
</gene>
<dbReference type="GO" id="GO:0098957">
    <property type="term" value="P:anterograde axonal transport of mitochondrion"/>
    <property type="evidence" value="ECO:0007669"/>
    <property type="project" value="UniProtKB-ARBA"/>
</dbReference>
<proteinExistence type="inferred from homology"/>
<dbReference type="InterPro" id="IPR027417">
    <property type="entry name" value="P-loop_NTPase"/>
</dbReference>
<dbReference type="STRING" id="64144.ENSATEP00000015964"/>
<dbReference type="Gene3D" id="3.40.850.10">
    <property type="entry name" value="Kinesin motor domain"/>
    <property type="match status" value="1"/>
</dbReference>
<keyword evidence="7 9" id="KW-0505">Motor protein</keyword>
<evidence type="ECO:0000256" key="12">
    <source>
        <dbReference type="SAM" id="MobiDB-lite"/>
    </source>
</evidence>
<dbReference type="SMART" id="SM00129">
    <property type="entry name" value="KISc"/>
    <property type="match status" value="1"/>
</dbReference>
<dbReference type="InterPro" id="IPR036961">
    <property type="entry name" value="Kinesin_motor_dom_sf"/>
</dbReference>
<evidence type="ECO:0000256" key="8">
    <source>
        <dbReference type="ARBA" id="ARBA00023212"/>
    </source>
</evidence>
<dbReference type="PRINTS" id="PR00380">
    <property type="entry name" value="KINESINHEAVY"/>
</dbReference>
<dbReference type="CDD" id="cd01369">
    <property type="entry name" value="KISc_KHC_KIF5"/>
    <property type="match status" value="1"/>
</dbReference>
<keyword evidence="6 11" id="KW-0175">Coiled coil</keyword>
<evidence type="ECO:0000256" key="3">
    <source>
        <dbReference type="ARBA" id="ARBA00022701"/>
    </source>
</evidence>
<name>A0A3Q1I8P0_ANATE</name>
<evidence type="ECO:0000256" key="9">
    <source>
        <dbReference type="PROSITE-ProRule" id="PRU00283"/>
    </source>
</evidence>
<dbReference type="AlphaFoldDB" id="A0A3Q1I8P0"/>
<keyword evidence="8" id="KW-0206">Cytoskeleton</keyword>
<feature type="coiled-coil region" evidence="11">
    <location>
        <begin position="585"/>
        <end position="784"/>
    </location>
</feature>
<dbReference type="GO" id="GO:0003777">
    <property type="term" value="F:microtubule motor activity"/>
    <property type="evidence" value="ECO:0007669"/>
    <property type="project" value="InterPro"/>
</dbReference>
<dbReference type="PANTHER" id="PTHR47968">
    <property type="entry name" value="CENTROMERE PROTEIN E"/>
    <property type="match status" value="1"/>
</dbReference>
<evidence type="ECO:0000256" key="7">
    <source>
        <dbReference type="ARBA" id="ARBA00023175"/>
    </source>
</evidence>
<dbReference type="SUPFAM" id="SSF52540">
    <property type="entry name" value="P-loop containing nucleoside triphosphate hydrolases"/>
    <property type="match status" value="1"/>
</dbReference>
<reference evidence="14" key="2">
    <citation type="submission" date="2025-08" db="UniProtKB">
        <authorList>
            <consortium name="Ensembl"/>
        </authorList>
    </citation>
    <scope>IDENTIFICATION</scope>
</reference>
<evidence type="ECO:0000256" key="4">
    <source>
        <dbReference type="ARBA" id="ARBA00022741"/>
    </source>
</evidence>
<accession>A0A3Q1I8P0</accession>
<protein>
    <recommendedName>
        <fullName evidence="10">Kinesin-like protein</fullName>
    </recommendedName>
</protein>
<dbReference type="GO" id="GO:1904115">
    <property type="term" value="C:axon cytoplasm"/>
    <property type="evidence" value="ECO:0007669"/>
    <property type="project" value="GOC"/>
</dbReference>
<dbReference type="GO" id="GO:0005874">
    <property type="term" value="C:microtubule"/>
    <property type="evidence" value="ECO:0007669"/>
    <property type="project" value="UniProtKB-KW"/>
</dbReference>
<feature type="compositionally biased region" description="Basic residues" evidence="12">
    <location>
        <begin position="957"/>
        <end position="972"/>
    </location>
</feature>
<dbReference type="Ensembl" id="ENSATET00000016216.2">
    <property type="protein sequence ID" value="ENSATEP00000015964.1"/>
    <property type="gene ID" value="ENSATEG00000011018.3"/>
</dbReference>
<dbReference type="Proteomes" id="UP000265040">
    <property type="component" value="Chromosome 21"/>
</dbReference>
<feature type="region of interest" description="Disordered" evidence="12">
    <location>
        <begin position="934"/>
        <end position="972"/>
    </location>
</feature>
<dbReference type="PROSITE" id="PS50067">
    <property type="entry name" value="KINESIN_MOTOR_2"/>
    <property type="match status" value="1"/>
</dbReference>
<feature type="coiled-coil region" evidence="11">
    <location>
        <begin position="420"/>
        <end position="531"/>
    </location>
</feature>
<feature type="binding site" evidence="9">
    <location>
        <begin position="87"/>
        <end position="94"/>
    </location>
    <ligand>
        <name>ATP</name>
        <dbReference type="ChEBI" id="CHEBI:30616"/>
    </ligand>
</feature>
<dbReference type="InterPro" id="IPR019821">
    <property type="entry name" value="Kinesin_motor_CS"/>
</dbReference>
<evidence type="ECO:0000313" key="14">
    <source>
        <dbReference type="Ensembl" id="ENSATEP00000015964.1"/>
    </source>
</evidence>
<keyword evidence="3 10" id="KW-0493">Microtubule</keyword>
<dbReference type="Gene3D" id="6.10.250.1590">
    <property type="match status" value="1"/>
</dbReference>
<keyword evidence="5 9" id="KW-0067">ATP-binding</keyword>
<feature type="coiled-coil region" evidence="11">
    <location>
        <begin position="333"/>
        <end position="374"/>
    </location>
</feature>
<dbReference type="GO" id="GO:0032991">
    <property type="term" value="C:protein-containing complex"/>
    <property type="evidence" value="ECO:0007669"/>
    <property type="project" value="UniProtKB-ARBA"/>
</dbReference>
<feature type="coiled-coil region" evidence="11">
    <location>
        <begin position="819"/>
        <end position="892"/>
    </location>
</feature>
<dbReference type="GO" id="GO:0007292">
    <property type="term" value="P:female gamete generation"/>
    <property type="evidence" value="ECO:0007669"/>
    <property type="project" value="UniProtKB-ARBA"/>
</dbReference>
<dbReference type="PANTHER" id="PTHR47968:SF36">
    <property type="entry name" value="KINESIN HEAVY CHAIN ISOFORM X1"/>
    <property type="match status" value="1"/>
</dbReference>
<reference evidence="14" key="3">
    <citation type="submission" date="2025-09" db="UniProtKB">
        <authorList>
            <consortium name="Ensembl"/>
        </authorList>
    </citation>
    <scope>IDENTIFICATION</scope>
</reference>
<keyword evidence="15" id="KW-1185">Reference proteome</keyword>
<dbReference type="GO" id="GO:0007097">
    <property type="term" value="P:nuclear migration"/>
    <property type="evidence" value="ECO:0007669"/>
    <property type="project" value="UniProtKB-ARBA"/>
</dbReference>
<comment type="similarity">
    <text evidence="9 10">Belongs to the TRAFAC class myosin-kinesin ATPase superfamily. Kinesin family.</text>
</comment>
<dbReference type="CDD" id="cd23649">
    <property type="entry name" value="Khc_CBD_cc"/>
    <property type="match status" value="1"/>
</dbReference>
<evidence type="ECO:0000256" key="5">
    <source>
        <dbReference type="ARBA" id="ARBA00022840"/>
    </source>
</evidence>
<sequence length="972" mass="111217">MDAAECGVCGVKVMCRFRPLNNAERSRGDKEIPKFNGEDTVVVAGKPYVFDRVFPTNTEQVQVYDTCAKQIVTDVLGGYNGTIFAYGQTSSGKTHTMEGNLHDPRLMGIIPRIARDIFDHIYSMDENLEFHIKVSYFEIYLDKIRDLLDVSKTNLAVHEDKNRVPFVKGCTERFVSSPEEVMDVIDEGKANRHVAVTNMNEHSSRSHSIFLINIKQENVETELKLSGKLYLVDLAGSEKVSKTGAEGAVLDEAKNINKSLSALGNVIAALSEGTKTHVPYRDSKMTRILQDSLGGNCRTTIIICCSPSIYNEAETKSTLMFGQRAKTIKNTVSVNLELTAEEWKKKYEKEKEKNRSLNIMMQKMENELKRWRKGECVPVEEQLSSRNKKSSSEMTAVMDSLAPPPIPLSDEEKTQYETLITELYQQLDDKDDEINQHSQTVEKLKQQLIDQDELLVSSRQDYEHLQGELTQMQRDNDSAKEEVKEVLQALEELAVNYDHKSQEAENKNRCNEQLNEELVSLEAVHRELSSLQELSSHHKKRSAEIISLLLRDLSDIGSILGTTDLKMTETSGAMEEEFTTARLYLSKMKSEVKSLVNRSKQLEVNLTQNNGRMEVNEKELNSCQLLVSQLQAKLASLSDDLQKVEQKKRQLEETQDALLEEVAKLRAQGNMHELTVMDKEKEHMSRLKDAVEMKRTLEEQMENHREVHQKQLSRLRDEIEQKHRDMEQLRDVNQALQLEIRKLQSDFDKLKTEDHNKDQKLQKLLLLNEKREQAKEDLKGLEETVMCLVTSVLRFFYFGQSSENDSDEAGGSLAQRQRIIFLENNLEQLSKVHKQLVRDNADLRCELPKLEKRLRATAERVKALESALRDARESAVRDRKRYQQEVDRIKEAVRSKNVSRRGHSAQIGENGGVGDITRKSLQCKWPNLYQNHLHHQHPSTSAPIRPTIRGGAVTPSPHHHSPRQQPHHSHSK</sequence>
<dbReference type="InterPro" id="IPR001752">
    <property type="entry name" value="Kinesin_motor_dom"/>
</dbReference>
<dbReference type="InterPro" id="IPR027640">
    <property type="entry name" value="Kinesin-like_fam"/>
</dbReference>
<evidence type="ECO:0000256" key="11">
    <source>
        <dbReference type="SAM" id="Coils"/>
    </source>
</evidence>
<reference evidence="14" key="1">
    <citation type="submission" date="2021-04" db="EMBL/GenBank/DDBJ databases">
        <authorList>
            <consortium name="Wellcome Sanger Institute Data Sharing"/>
        </authorList>
    </citation>
    <scope>NUCLEOTIDE SEQUENCE [LARGE SCALE GENOMIC DNA]</scope>
</reference>
<comment type="subcellular location">
    <subcellularLocation>
        <location evidence="1">Cytoplasm</location>
        <location evidence="1">Cytoskeleton</location>
    </subcellularLocation>
</comment>
<evidence type="ECO:0000259" key="13">
    <source>
        <dbReference type="PROSITE" id="PS50067"/>
    </source>
</evidence>
<dbReference type="GO" id="GO:0048489">
    <property type="term" value="P:synaptic vesicle transport"/>
    <property type="evidence" value="ECO:0007669"/>
    <property type="project" value="UniProtKB-ARBA"/>
</dbReference>
<dbReference type="GO" id="GO:0030951">
    <property type="term" value="P:establishment or maintenance of microtubule cytoskeleton polarity"/>
    <property type="evidence" value="ECO:0007669"/>
    <property type="project" value="UniProtKB-ARBA"/>
</dbReference>
<dbReference type="OMA" id="GWENKSS"/>
<dbReference type="GO" id="GO:0008017">
    <property type="term" value="F:microtubule binding"/>
    <property type="evidence" value="ECO:0007669"/>
    <property type="project" value="InterPro"/>
</dbReference>
<dbReference type="GO" id="GO:0005524">
    <property type="term" value="F:ATP binding"/>
    <property type="evidence" value="ECO:0007669"/>
    <property type="project" value="UniProtKB-UniRule"/>
</dbReference>
<evidence type="ECO:0000256" key="2">
    <source>
        <dbReference type="ARBA" id="ARBA00022490"/>
    </source>
</evidence>
<dbReference type="FunFam" id="3.40.850.10:FF:000067">
    <property type="entry name" value="Kinesin-like protein"/>
    <property type="match status" value="1"/>
</dbReference>
<keyword evidence="4 9" id="KW-0547">Nucleotide-binding</keyword>
<evidence type="ECO:0000313" key="15">
    <source>
        <dbReference type="Proteomes" id="UP000265040"/>
    </source>
</evidence>
<organism evidence="14 15">
    <name type="scientific">Anabas testudineus</name>
    <name type="common">Climbing perch</name>
    <name type="synonym">Anthias testudineus</name>
    <dbReference type="NCBI Taxonomy" id="64144"/>
    <lineage>
        <taxon>Eukaryota</taxon>
        <taxon>Metazoa</taxon>
        <taxon>Chordata</taxon>
        <taxon>Craniata</taxon>
        <taxon>Vertebrata</taxon>
        <taxon>Euteleostomi</taxon>
        <taxon>Actinopterygii</taxon>
        <taxon>Neopterygii</taxon>
        <taxon>Teleostei</taxon>
        <taxon>Neoteleostei</taxon>
        <taxon>Acanthomorphata</taxon>
        <taxon>Anabantaria</taxon>
        <taxon>Anabantiformes</taxon>
        <taxon>Anabantoidei</taxon>
        <taxon>Anabantidae</taxon>
        <taxon>Anabas</taxon>
    </lineage>
</organism>
<dbReference type="PROSITE" id="PS00411">
    <property type="entry name" value="KINESIN_MOTOR_1"/>
    <property type="match status" value="1"/>
</dbReference>